<dbReference type="Gene3D" id="3.10.129.110">
    <property type="entry name" value="Polyketide synthase dehydratase"/>
    <property type="match status" value="1"/>
</dbReference>
<dbReference type="EMBL" id="RBAK01000001">
    <property type="protein sequence ID" value="RKN50261.1"/>
    <property type="molecule type" value="Genomic_DNA"/>
</dbReference>
<dbReference type="Proteomes" id="UP000281726">
    <property type="component" value="Unassembled WGS sequence"/>
</dbReference>
<accession>A0A3A9ZQ01</accession>
<sequence>MEAPPRARRLRPGDPAAVRRLLTAVGVPTMAFDWTVTELLRGDDAIRARVEVGPADTWAPVLDAVLSVAPAAFGGPDRLRMVAGLARLRLAGVPPETVDIQVTVRDGELDVAVDDARGGTVARLDGLRYGSMDEAAGPAELVHELTWQPLESAPGAEARDLVLVGAEPAMLAALA</sequence>
<reference evidence="1 2" key="1">
    <citation type="journal article" date="2004" name="Syst. Appl. Microbiol.">
        <title>Cryptoendolithic actinomycetes from antarctic sandstone rock samples: Micromonospora endolithica sp. nov. and two isolates related to Micromonospora coerulea Jensen 1932.</title>
        <authorList>
            <person name="Hirsch P."/>
            <person name="Mevs U."/>
            <person name="Kroppenstedt R.M."/>
            <person name="Schumann P."/>
            <person name="Stackebrandt E."/>
        </authorList>
    </citation>
    <scope>NUCLEOTIDE SEQUENCE [LARGE SCALE GENOMIC DNA]</scope>
    <source>
        <strain evidence="1 2">JCM 12677</strain>
    </source>
</reference>
<comment type="caution">
    <text evidence="1">The sequence shown here is derived from an EMBL/GenBank/DDBJ whole genome shotgun (WGS) entry which is preliminary data.</text>
</comment>
<dbReference type="AlphaFoldDB" id="A0A3A9ZQ01"/>
<evidence type="ECO:0000313" key="1">
    <source>
        <dbReference type="EMBL" id="RKN50261.1"/>
    </source>
</evidence>
<dbReference type="InterPro" id="IPR042104">
    <property type="entry name" value="PKS_dehydratase_sf"/>
</dbReference>
<name>A0A3A9ZQ01_9ACTN</name>
<evidence type="ECO:0000313" key="2">
    <source>
        <dbReference type="Proteomes" id="UP000281726"/>
    </source>
</evidence>
<keyword evidence="2" id="KW-1185">Reference proteome</keyword>
<organism evidence="1 2">
    <name type="scientific">Micromonospora endolithica</name>
    <dbReference type="NCBI Taxonomy" id="230091"/>
    <lineage>
        <taxon>Bacteria</taxon>
        <taxon>Bacillati</taxon>
        <taxon>Actinomycetota</taxon>
        <taxon>Actinomycetes</taxon>
        <taxon>Micromonosporales</taxon>
        <taxon>Micromonosporaceae</taxon>
        <taxon>Micromonospora</taxon>
    </lineage>
</organism>
<proteinExistence type="predicted"/>
<gene>
    <name evidence="1" type="ORF">D7223_00085</name>
</gene>
<protein>
    <submittedName>
        <fullName evidence="1">Uncharacterized protein</fullName>
    </submittedName>
</protein>